<dbReference type="GO" id="GO:0005549">
    <property type="term" value="F:odorant binding"/>
    <property type="evidence" value="ECO:0007669"/>
    <property type="project" value="InterPro"/>
</dbReference>
<accession>A0A6M9TYK8</accession>
<dbReference type="PANTHER" id="PTHR11857">
    <property type="entry name" value="ODORANT BINDING PROTEIN-RELATED"/>
    <property type="match status" value="1"/>
</dbReference>
<feature type="signal peptide" evidence="2">
    <location>
        <begin position="1"/>
        <end position="20"/>
    </location>
</feature>
<dbReference type="InterPro" id="IPR036728">
    <property type="entry name" value="PBP_GOBP_sf"/>
</dbReference>
<dbReference type="GO" id="GO:0007608">
    <property type="term" value="P:sensory perception of smell"/>
    <property type="evidence" value="ECO:0007669"/>
    <property type="project" value="TreeGrafter"/>
</dbReference>
<dbReference type="GO" id="GO:0005615">
    <property type="term" value="C:extracellular space"/>
    <property type="evidence" value="ECO:0007669"/>
    <property type="project" value="TreeGrafter"/>
</dbReference>
<dbReference type="PANTHER" id="PTHR11857:SF42">
    <property type="entry name" value="GENERAL ODORANT-BINDING PROTEIN 19D-RELATED"/>
    <property type="match status" value="1"/>
</dbReference>
<organism evidence="3">
    <name type="scientific">Bactrocera correcta</name>
    <name type="common">Guava fruit fly</name>
    <name type="synonym">Chaetodacus correctus</name>
    <dbReference type="NCBI Taxonomy" id="47773"/>
    <lineage>
        <taxon>Eukaryota</taxon>
        <taxon>Metazoa</taxon>
        <taxon>Ecdysozoa</taxon>
        <taxon>Arthropoda</taxon>
        <taxon>Hexapoda</taxon>
        <taxon>Insecta</taxon>
        <taxon>Pterygota</taxon>
        <taxon>Neoptera</taxon>
        <taxon>Endopterygota</taxon>
        <taxon>Diptera</taxon>
        <taxon>Brachycera</taxon>
        <taxon>Muscomorpha</taxon>
        <taxon>Tephritoidea</taxon>
        <taxon>Tephritidae</taxon>
        <taxon>Bactrocera</taxon>
        <taxon>Bactrocera</taxon>
    </lineage>
</organism>
<dbReference type="Pfam" id="PF01395">
    <property type="entry name" value="PBP_GOBP"/>
    <property type="match status" value="1"/>
</dbReference>
<sequence length="141" mass="15435">MKILYICLIVCAALISNAKCDHEKAKAVANECKEEVGATDDEVESFLKFEAAETMTAKCLGACVIKRFGLMNGDGKIDREKSIEILEIIANGNEEQQALGVEVLDACADIDVNEDHCEAAEEYRSCMHAKAKEIGFEMGRV</sequence>
<protein>
    <submittedName>
        <fullName evidence="3">Odorant-binding protein</fullName>
    </submittedName>
</protein>
<dbReference type="SMART" id="SM00708">
    <property type="entry name" value="PhBP"/>
    <property type="match status" value="1"/>
</dbReference>
<keyword evidence="1 2" id="KW-0732">Signal</keyword>
<proteinExistence type="evidence at transcript level"/>
<reference evidence="3" key="1">
    <citation type="journal article" date="2020" name="Mol. Phylogenet. Evol.">
        <title>Analyses of chemosensory genes provide insight into the evolution of behavioral differences to phytochemicals in Bactrocera species.</title>
        <authorList>
            <person name="Wu Z."/>
            <person name="Cui Y."/>
            <person name="Ma J."/>
            <person name="Qu M."/>
            <person name="Lin J."/>
        </authorList>
    </citation>
    <scope>NUCLEOTIDE SEQUENCE</scope>
</reference>
<evidence type="ECO:0000256" key="1">
    <source>
        <dbReference type="ARBA" id="ARBA00022729"/>
    </source>
</evidence>
<dbReference type="Gene3D" id="1.10.238.20">
    <property type="entry name" value="Pheromone/general odorant binding protein domain"/>
    <property type="match status" value="1"/>
</dbReference>
<name>A0A6M9TYK8_BACCC</name>
<dbReference type="AlphaFoldDB" id="A0A6M9TYK8"/>
<dbReference type="SUPFAM" id="SSF47565">
    <property type="entry name" value="Insect pheromone/odorant-binding proteins"/>
    <property type="match status" value="1"/>
</dbReference>
<feature type="chain" id="PRO_5026780321" evidence="2">
    <location>
        <begin position="21"/>
        <end position="141"/>
    </location>
</feature>
<evidence type="ECO:0000256" key="2">
    <source>
        <dbReference type="SAM" id="SignalP"/>
    </source>
</evidence>
<gene>
    <name evidence="3" type="primary">OBP19d.1</name>
</gene>
<evidence type="ECO:0000313" key="3">
    <source>
        <dbReference type="EMBL" id="QKN21091.1"/>
    </source>
</evidence>
<dbReference type="EMBL" id="MT474379">
    <property type="protein sequence ID" value="QKN21091.1"/>
    <property type="molecule type" value="mRNA"/>
</dbReference>
<dbReference type="InterPro" id="IPR006170">
    <property type="entry name" value="PBP/GOBP"/>
</dbReference>
<dbReference type="CDD" id="cd23992">
    <property type="entry name" value="PBP_GOBP"/>
    <property type="match status" value="1"/>
</dbReference>